<feature type="region of interest" description="Disordered" evidence="8">
    <location>
        <begin position="104"/>
        <end position="127"/>
    </location>
</feature>
<dbReference type="Proteomes" id="UP000011715">
    <property type="component" value="Unassembled WGS sequence"/>
</dbReference>
<dbReference type="InterPro" id="IPR001356">
    <property type="entry name" value="HD"/>
</dbReference>
<feature type="compositionally biased region" description="Polar residues" evidence="8">
    <location>
        <begin position="258"/>
        <end position="271"/>
    </location>
</feature>
<dbReference type="Pfam" id="PF00046">
    <property type="entry name" value="Homeodomain"/>
    <property type="match status" value="1"/>
</dbReference>
<dbReference type="Gene3D" id="1.10.10.60">
    <property type="entry name" value="Homeodomain-like"/>
    <property type="match status" value="1"/>
</dbReference>
<evidence type="ECO:0000313" key="11">
    <source>
        <dbReference type="EnsemblFungi" id="MAPG_03141T0"/>
    </source>
</evidence>
<feature type="region of interest" description="Disordered" evidence="8">
    <location>
        <begin position="751"/>
        <end position="782"/>
    </location>
</feature>
<feature type="compositionally biased region" description="Polar residues" evidence="8">
    <location>
        <begin position="193"/>
        <end position="203"/>
    </location>
</feature>
<dbReference type="PANTHER" id="PTHR24341">
    <property type="entry name" value="HOMEOBOX PROTEIN ENGRAILED"/>
    <property type="match status" value="1"/>
</dbReference>
<evidence type="ECO:0000259" key="9">
    <source>
        <dbReference type="PROSITE" id="PS50071"/>
    </source>
</evidence>
<evidence type="ECO:0000256" key="7">
    <source>
        <dbReference type="RuleBase" id="RU000682"/>
    </source>
</evidence>
<accession>A0A0C4DT81</accession>
<dbReference type="VEuPathDB" id="FungiDB:MAPG_03141"/>
<keyword evidence="12" id="KW-1185">Reference proteome</keyword>
<sequence>MDYANVFRNRGHQPGYIVPQYGAVAQTVQQQHGQQRYQLHHHQHQHQQQPQHPYQLQLQLQHQQHSQAQHRQFAAQRPLTQGFTFPYTNEQLLVLAQMQQQRTMLNQTQASSNASPQTKQEQPKPRLSKDEVELLEKEFQKNQKPSSGRKREIADILKVDQPRINNWFQNRRAKEKGLKKTQEFAARQAVEQPDQSETGSTRSPDTDAEGVCSEYFGLETQQQHSGRPSSAPFPEPHQKAEQAEETPAVDDFSYASPVGQSLQPSIEQSDSCGDGVKEEYPSPDSLPFQSSEIAADSHFTPHASVFAALEGQGEYQDGFSSGQSEDMLPQTTMQDGFSMSSFLSPQTQDQLPFSHHQFTPTTGPDSILAPTPSFPSQLLGQLELHEIKEEEERSSQSGLNPDSDRDAPTARLGASDNNSLSSSTEHTRQQNSSPNSTLFSPPTPDDLRFKSPPPPSNIASRRNKGVPAQLNATALRAYSYGPKTGLDLSKRSDAASPGMRRISSATGPTMPGRVQKSLSCASLGGSSGAPRSPLTRERTKDALMRSLTSTVAATRSPILGGSIVGNVMSPMTPSGEYFGINGVSAAASAQGTREATVASSASDEEQRYGLGTASSVVAGGFFPETLKTPPGTPGLNGVGATGFSEHQMTAGQINTFEAAWNFNPQDEPLVTPGLGSFGSEEFALASAAPGYIGSSQPPTPSFPHSIGPASFPGYPWSAAGPSVVPYNGGAGMVHGGSSIAEYTFPDSFVPDSSAMSSPGLPPKSSKQFQFTQNVTPQDFSDK</sequence>
<feature type="domain" description="Homeobox" evidence="9">
    <location>
        <begin position="118"/>
        <end position="178"/>
    </location>
</feature>
<reference evidence="11" key="4">
    <citation type="journal article" date="2015" name="G3 (Bethesda)">
        <title>Genome sequences of three phytopathogenic species of the Magnaporthaceae family of fungi.</title>
        <authorList>
            <person name="Okagaki L.H."/>
            <person name="Nunes C.C."/>
            <person name="Sailsbery J."/>
            <person name="Clay B."/>
            <person name="Brown D."/>
            <person name="John T."/>
            <person name="Oh Y."/>
            <person name="Young N."/>
            <person name="Fitzgerald M."/>
            <person name="Haas B.J."/>
            <person name="Zeng Q."/>
            <person name="Young S."/>
            <person name="Adiconis X."/>
            <person name="Fan L."/>
            <person name="Levin J.Z."/>
            <person name="Mitchell T.K."/>
            <person name="Okubara P.A."/>
            <person name="Farman M.L."/>
            <person name="Kohn L.M."/>
            <person name="Birren B."/>
            <person name="Ma L.-J."/>
            <person name="Dean R.A."/>
        </authorList>
    </citation>
    <scope>NUCLEOTIDE SEQUENCE</scope>
    <source>
        <strain evidence="11">ATCC 64411 / 73-15</strain>
    </source>
</reference>
<dbReference type="eggNOG" id="ENOG502SCMP">
    <property type="taxonomic scope" value="Eukaryota"/>
</dbReference>
<dbReference type="PANTHER" id="PTHR24341:SF6">
    <property type="entry name" value="HOMEOBOX PROTEIN INVECTED"/>
    <property type="match status" value="1"/>
</dbReference>
<dbReference type="AlphaFoldDB" id="A0A0C4DT81"/>
<feature type="compositionally biased region" description="Polar residues" evidence="8">
    <location>
        <begin position="104"/>
        <end position="120"/>
    </location>
</feature>
<proteinExistence type="inferred from homology"/>
<reference evidence="10" key="3">
    <citation type="submission" date="2011-03" db="EMBL/GenBank/DDBJ databases">
        <title>Annotation of Magnaporthe poae ATCC 64411.</title>
        <authorList>
            <person name="Ma L.-J."/>
            <person name="Dead R."/>
            <person name="Young S.K."/>
            <person name="Zeng Q."/>
            <person name="Gargeya S."/>
            <person name="Fitzgerald M."/>
            <person name="Haas B."/>
            <person name="Abouelleil A."/>
            <person name="Alvarado L."/>
            <person name="Arachchi H.M."/>
            <person name="Berlin A."/>
            <person name="Brown A."/>
            <person name="Chapman S.B."/>
            <person name="Chen Z."/>
            <person name="Dunbar C."/>
            <person name="Freedman E."/>
            <person name="Gearin G."/>
            <person name="Gellesch M."/>
            <person name="Goldberg J."/>
            <person name="Griggs A."/>
            <person name="Gujja S."/>
            <person name="Heiman D."/>
            <person name="Howarth C."/>
            <person name="Larson L."/>
            <person name="Lui A."/>
            <person name="MacDonald P.J.P."/>
            <person name="Mehta T."/>
            <person name="Montmayeur A."/>
            <person name="Murphy C."/>
            <person name="Neiman D."/>
            <person name="Pearson M."/>
            <person name="Priest M."/>
            <person name="Roberts A."/>
            <person name="Saif S."/>
            <person name="Shea T."/>
            <person name="Shenoy N."/>
            <person name="Sisk P."/>
            <person name="Stolte C."/>
            <person name="Sykes S."/>
            <person name="Yandava C."/>
            <person name="Wortman J."/>
            <person name="Nusbaum C."/>
            <person name="Birren B."/>
        </authorList>
    </citation>
    <scope>NUCLEOTIDE SEQUENCE</scope>
    <source>
        <strain evidence="10">ATCC 64411</strain>
    </source>
</reference>
<feature type="compositionally biased region" description="Polar residues" evidence="8">
    <location>
        <begin position="219"/>
        <end position="228"/>
    </location>
</feature>
<evidence type="ECO:0000256" key="3">
    <source>
        <dbReference type="ARBA" id="ARBA00023125"/>
    </source>
</evidence>
<feature type="compositionally biased region" description="Polar residues" evidence="8">
    <location>
        <begin position="415"/>
        <end position="440"/>
    </location>
</feature>
<dbReference type="CDD" id="cd00086">
    <property type="entry name" value="homeodomain"/>
    <property type="match status" value="1"/>
</dbReference>
<feature type="region of interest" description="Disordered" evidence="8">
    <location>
        <begin position="388"/>
        <end position="467"/>
    </location>
</feature>
<reference evidence="11" key="5">
    <citation type="submission" date="2015-06" db="UniProtKB">
        <authorList>
            <consortium name="EnsemblFungi"/>
        </authorList>
    </citation>
    <scope>IDENTIFICATION</scope>
    <source>
        <strain evidence="11">ATCC 64411</strain>
    </source>
</reference>
<feature type="DNA-binding region" description="Homeobox" evidence="6">
    <location>
        <begin position="120"/>
        <end position="179"/>
    </location>
</feature>
<evidence type="ECO:0000256" key="6">
    <source>
        <dbReference type="PROSITE-ProRule" id="PRU00108"/>
    </source>
</evidence>
<evidence type="ECO:0000313" key="12">
    <source>
        <dbReference type="Proteomes" id="UP000011715"/>
    </source>
</evidence>
<dbReference type="SUPFAM" id="SSF46689">
    <property type="entry name" value="Homeodomain-like"/>
    <property type="match status" value="1"/>
</dbReference>
<dbReference type="OrthoDB" id="6159439at2759"/>
<organism evidence="11 12">
    <name type="scientific">Magnaporthiopsis poae (strain ATCC 64411 / 73-15)</name>
    <name type="common">Kentucky bluegrass fungus</name>
    <name type="synonym">Magnaporthe poae</name>
    <dbReference type="NCBI Taxonomy" id="644358"/>
    <lineage>
        <taxon>Eukaryota</taxon>
        <taxon>Fungi</taxon>
        <taxon>Dikarya</taxon>
        <taxon>Ascomycota</taxon>
        <taxon>Pezizomycotina</taxon>
        <taxon>Sordariomycetes</taxon>
        <taxon>Sordariomycetidae</taxon>
        <taxon>Magnaporthales</taxon>
        <taxon>Magnaporthaceae</taxon>
        <taxon>Magnaporthiopsis</taxon>
    </lineage>
</organism>
<dbReference type="GO" id="GO:0016586">
    <property type="term" value="C:RSC-type complex"/>
    <property type="evidence" value="ECO:0007669"/>
    <property type="project" value="TreeGrafter"/>
</dbReference>
<comment type="similarity">
    <text evidence="2">Belongs to the engrailed homeobox family.</text>
</comment>
<feature type="compositionally biased region" description="Polar residues" evidence="8">
    <location>
        <begin position="764"/>
        <end position="782"/>
    </location>
</feature>
<evidence type="ECO:0000256" key="2">
    <source>
        <dbReference type="ARBA" id="ARBA00010896"/>
    </source>
</evidence>
<evidence type="ECO:0000256" key="1">
    <source>
        <dbReference type="ARBA" id="ARBA00004123"/>
    </source>
</evidence>
<protein>
    <recommendedName>
        <fullName evidence="9">Homeobox domain-containing protein</fullName>
    </recommendedName>
</protein>
<feature type="region of interest" description="Disordered" evidence="8">
    <location>
        <begin position="168"/>
        <end position="295"/>
    </location>
</feature>
<comment type="subcellular location">
    <subcellularLocation>
        <location evidence="1 6 7">Nucleus</location>
    </subcellularLocation>
</comment>
<dbReference type="PROSITE" id="PS50071">
    <property type="entry name" value="HOMEOBOX_2"/>
    <property type="match status" value="1"/>
</dbReference>
<reference evidence="10" key="2">
    <citation type="submission" date="2010-05" db="EMBL/GenBank/DDBJ databases">
        <title>The Genome Sequence of Magnaporthe poae strain ATCC 64411.</title>
        <authorList>
            <consortium name="The Broad Institute Genome Sequencing Platform"/>
            <consortium name="Broad Institute Genome Sequencing Center for Infectious Disease"/>
            <person name="Ma L.-J."/>
            <person name="Dead R."/>
            <person name="Young S."/>
            <person name="Zeng Q."/>
            <person name="Koehrsen M."/>
            <person name="Alvarado L."/>
            <person name="Berlin A."/>
            <person name="Chapman S.B."/>
            <person name="Chen Z."/>
            <person name="Freedman E."/>
            <person name="Gellesch M."/>
            <person name="Goldberg J."/>
            <person name="Griggs A."/>
            <person name="Gujja S."/>
            <person name="Heilman E.R."/>
            <person name="Heiman D."/>
            <person name="Hepburn T."/>
            <person name="Howarth C."/>
            <person name="Jen D."/>
            <person name="Larson L."/>
            <person name="Mehta T."/>
            <person name="Neiman D."/>
            <person name="Pearson M."/>
            <person name="Roberts A."/>
            <person name="Saif S."/>
            <person name="Shea T."/>
            <person name="Shenoy N."/>
            <person name="Sisk P."/>
            <person name="Stolte C."/>
            <person name="Sykes S."/>
            <person name="Walk T."/>
            <person name="White J."/>
            <person name="Yandava C."/>
            <person name="Haas B."/>
            <person name="Nusbaum C."/>
            <person name="Birren B."/>
        </authorList>
    </citation>
    <scope>NUCLEOTIDE SEQUENCE</scope>
    <source>
        <strain evidence="10">ATCC 64411</strain>
    </source>
</reference>
<dbReference type="PROSITE" id="PS00027">
    <property type="entry name" value="HOMEOBOX_1"/>
    <property type="match status" value="1"/>
</dbReference>
<dbReference type="EnsemblFungi" id="MAPG_03141T0">
    <property type="protein sequence ID" value="MAPG_03141T0"/>
    <property type="gene ID" value="MAPG_03141"/>
</dbReference>
<dbReference type="GO" id="GO:0000981">
    <property type="term" value="F:DNA-binding transcription factor activity, RNA polymerase II-specific"/>
    <property type="evidence" value="ECO:0007669"/>
    <property type="project" value="InterPro"/>
</dbReference>
<dbReference type="GO" id="GO:0003677">
    <property type="term" value="F:DNA binding"/>
    <property type="evidence" value="ECO:0007669"/>
    <property type="project" value="UniProtKB-UniRule"/>
</dbReference>
<dbReference type="SMART" id="SM00389">
    <property type="entry name" value="HOX"/>
    <property type="match status" value="1"/>
</dbReference>
<evidence type="ECO:0000256" key="8">
    <source>
        <dbReference type="SAM" id="MobiDB-lite"/>
    </source>
</evidence>
<dbReference type="InterPro" id="IPR009057">
    <property type="entry name" value="Homeodomain-like_sf"/>
</dbReference>
<keyword evidence="5 6" id="KW-0539">Nucleus</keyword>
<evidence type="ECO:0000256" key="4">
    <source>
        <dbReference type="ARBA" id="ARBA00023155"/>
    </source>
</evidence>
<gene>
    <name evidence="10" type="ORF">MAPG_03141</name>
</gene>
<keyword evidence="4 6" id="KW-0371">Homeobox</keyword>
<name>A0A0C4DT81_MAGP6</name>
<dbReference type="EMBL" id="GL876967">
    <property type="protein sequence ID" value="KLU84096.1"/>
    <property type="molecule type" value="Genomic_DNA"/>
</dbReference>
<evidence type="ECO:0000313" key="10">
    <source>
        <dbReference type="EMBL" id="KLU84096.1"/>
    </source>
</evidence>
<dbReference type="EMBL" id="ADBL01000764">
    <property type="status" value="NOT_ANNOTATED_CDS"/>
    <property type="molecule type" value="Genomic_DNA"/>
</dbReference>
<evidence type="ECO:0000256" key="5">
    <source>
        <dbReference type="ARBA" id="ARBA00023242"/>
    </source>
</evidence>
<dbReference type="InterPro" id="IPR017970">
    <property type="entry name" value="Homeobox_CS"/>
</dbReference>
<dbReference type="STRING" id="644358.A0A0C4DT81"/>
<feature type="region of interest" description="Disordered" evidence="8">
    <location>
        <begin position="28"/>
        <end position="54"/>
    </location>
</feature>
<reference evidence="12" key="1">
    <citation type="submission" date="2010-05" db="EMBL/GenBank/DDBJ databases">
        <title>The genome sequence of Magnaporthe poae strain ATCC 64411.</title>
        <authorList>
            <person name="Ma L.-J."/>
            <person name="Dead R."/>
            <person name="Young S."/>
            <person name="Zeng Q."/>
            <person name="Koehrsen M."/>
            <person name="Alvarado L."/>
            <person name="Berlin A."/>
            <person name="Chapman S.B."/>
            <person name="Chen Z."/>
            <person name="Freedman E."/>
            <person name="Gellesch M."/>
            <person name="Goldberg J."/>
            <person name="Griggs A."/>
            <person name="Gujja S."/>
            <person name="Heilman E.R."/>
            <person name="Heiman D."/>
            <person name="Hepburn T."/>
            <person name="Howarth C."/>
            <person name="Jen D."/>
            <person name="Larson L."/>
            <person name="Mehta T."/>
            <person name="Neiman D."/>
            <person name="Pearson M."/>
            <person name="Roberts A."/>
            <person name="Saif S."/>
            <person name="Shea T."/>
            <person name="Shenoy N."/>
            <person name="Sisk P."/>
            <person name="Stolte C."/>
            <person name="Sykes S."/>
            <person name="Walk T."/>
            <person name="White J."/>
            <person name="Yandava C."/>
            <person name="Haas B."/>
            <person name="Nusbaum C."/>
            <person name="Birren B."/>
        </authorList>
    </citation>
    <scope>NUCLEOTIDE SEQUENCE [LARGE SCALE GENOMIC DNA]</scope>
    <source>
        <strain evidence="12">ATCC 64411 / 73-15</strain>
    </source>
</reference>
<feature type="region of interest" description="Disordered" evidence="8">
    <location>
        <begin position="315"/>
        <end position="375"/>
    </location>
</feature>
<feature type="compositionally biased region" description="Polar residues" evidence="8">
    <location>
        <begin position="318"/>
        <end position="364"/>
    </location>
</feature>
<dbReference type="InterPro" id="IPR050720">
    <property type="entry name" value="Engrailed_Homeobox_TFs"/>
</dbReference>
<keyword evidence="3 6" id="KW-0238">DNA-binding</keyword>
<feature type="region of interest" description="Disordered" evidence="8">
    <location>
        <begin position="482"/>
        <end position="535"/>
    </location>
</feature>